<protein>
    <recommendedName>
        <fullName evidence="4">Large ribosomal subunit protein uL30m</fullName>
    </recommendedName>
</protein>
<dbReference type="Pfam" id="PF00327">
    <property type="entry name" value="Ribosomal_L30"/>
    <property type="match status" value="1"/>
</dbReference>
<evidence type="ECO:0000313" key="7">
    <source>
        <dbReference type="EMBL" id="KAF4584392.1"/>
    </source>
</evidence>
<evidence type="ECO:0000256" key="2">
    <source>
        <dbReference type="ARBA" id="ARBA00022980"/>
    </source>
</evidence>
<dbReference type="SUPFAM" id="SSF55129">
    <property type="entry name" value="Ribosomal protein L30p/L7e"/>
    <property type="match status" value="1"/>
</dbReference>
<sequence length="83" mass="9248">MPTNNSKPQESRKGTTMTFFQITQHRSAIGLPQRTRGALKSLGLRRRMQTVFQPVTPNVAGMILRVKELVRVKERVLAGEGGS</sequence>
<dbReference type="OrthoDB" id="509901at2759"/>
<keyword evidence="2 5" id="KW-0689">Ribosomal protein</keyword>
<keyword evidence="8" id="KW-1185">Reference proteome</keyword>
<evidence type="ECO:0000256" key="4">
    <source>
        <dbReference type="ARBA" id="ARBA00035281"/>
    </source>
</evidence>
<dbReference type="CDD" id="cd01658">
    <property type="entry name" value="Ribosomal_L30"/>
    <property type="match status" value="1"/>
</dbReference>
<dbReference type="NCBIfam" id="TIGR01308">
    <property type="entry name" value="rpmD_bact"/>
    <property type="match status" value="1"/>
</dbReference>
<dbReference type="InterPro" id="IPR005996">
    <property type="entry name" value="Ribosomal_uL30_bac-type"/>
</dbReference>
<dbReference type="PANTHER" id="PTHR15892">
    <property type="entry name" value="MITOCHONDRIAL RIBOSOMAL PROTEIN L30"/>
    <property type="match status" value="1"/>
</dbReference>
<organism evidence="7 8">
    <name type="scientific">Ophiocordyceps camponoti-floridani</name>
    <dbReference type="NCBI Taxonomy" id="2030778"/>
    <lineage>
        <taxon>Eukaryota</taxon>
        <taxon>Fungi</taxon>
        <taxon>Dikarya</taxon>
        <taxon>Ascomycota</taxon>
        <taxon>Pezizomycotina</taxon>
        <taxon>Sordariomycetes</taxon>
        <taxon>Hypocreomycetidae</taxon>
        <taxon>Hypocreales</taxon>
        <taxon>Ophiocordycipitaceae</taxon>
        <taxon>Ophiocordyceps</taxon>
    </lineage>
</organism>
<proteinExistence type="inferred from homology"/>
<dbReference type="InterPro" id="IPR016082">
    <property type="entry name" value="Ribosomal_uL30_ferredoxin-like"/>
</dbReference>
<comment type="similarity">
    <text evidence="1 5">Belongs to the universal ribosomal protein uL30 family.</text>
</comment>
<evidence type="ECO:0000256" key="1">
    <source>
        <dbReference type="ARBA" id="ARBA00007594"/>
    </source>
</evidence>
<dbReference type="GO" id="GO:0003735">
    <property type="term" value="F:structural constituent of ribosome"/>
    <property type="evidence" value="ECO:0007669"/>
    <property type="project" value="InterPro"/>
</dbReference>
<dbReference type="EMBL" id="JAACLJ010000006">
    <property type="protein sequence ID" value="KAF4584392.1"/>
    <property type="molecule type" value="Genomic_DNA"/>
</dbReference>
<dbReference type="GO" id="GO:0015934">
    <property type="term" value="C:large ribosomal subunit"/>
    <property type="evidence" value="ECO:0007669"/>
    <property type="project" value="InterPro"/>
</dbReference>
<dbReference type="GO" id="GO:0005739">
    <property type="term" value="C:mitochondrion"/>
    <property type="evidence" value="ECO:0007669"/>
    <property type="project" value="TreeGrafter"/>
</dbReference>
<evidence type="ECO:0000259" key="6">
    <source>
        <dbReference type="Pfam" id="PF00327"/>
    </source>
</evidence>
<dbReference type="AlphaFoldDB" id="A0A8H4Q3Y3"/>
<comment type="caution">
    <text evidence="7">The sequence shown here is derived from an EMBL/GenBank/DDBJ whole genome shotgun (WGS) entry which is preliminary data.</text>
</comment>
<reference evidence="7 8" key="1">
    <citation type="journal article" date="2020" name="G3 (Bethesda)">
        <title>Genetic Underpinnings of Host Manipulation by Ophiocordyceps as Revealed by Comparative Transcriptomics.</title>
        <authorList>
            <person name="Will I."/>
            <person name="Das B."/>
            <person name="Trinh T."/>
            <person name="Brachmann A."/>
            <person name="Ohm R.A."/>
            <person name="de Bekker C."/>
        </authorList>
    </citation>
    <scope>NUCLEOTIDE SEQUENCE [LARGE SCALE GENOMIC DNA]</scope>
    <source>
        <strain evidence="7 8">EC05</strain>
    </source>
</reference>
<dbReference type="InterPro" id="IPR036919">
    <property type="entry name" value="Ribo_uL30_ferredoxin-like_sf"/>
</dbReference>
<gene>
    <name evidence="7" type="ORF">GQ602_005765</name>
</gene>
<name>A0A8H4Q3Y3_9HYPO</name>
<dbReference type="Proteomes" id="UP000562929">
    <property type="component" value="Unassembled WGS sequence"/>
</dbReference>
<evidence type="ECO:0000313" key="8">
    <source>
        <dbReference type="Proteomes" id="UP000562929"/>
    </source>
</evidence>
<dbReference type="InterPro" id="IPR018038">
    <property type="entry name" value="Ribosomal_uL30_CS"/>
</dbReference>
<dbReference type="PANTHER" id="PTHR15892:SF2">
    <property type="entry name" value="LARGE RIBOSOMAL SUBUNIT PROTEIN UL30M"/>
    <property type="match status" value="1"/>
</dbReference>
<accession>A0A8H4Q3Y3</accession>
<evidence type="ECO:0000256" key="5">
    <source>
        <dbReference type="RuleBase" id="RU003734"/>
    </source>
</evidence>
<feature type="domain" description="Large ribosomal subunit protein uL30-like ferredoxin-like fold" evidence="6">
    <location>
        <begin position="21"/>
        <end position="70"/>
    </location>
</feature>
<dbReference type="HAMAP" id="MF_01371_B">
    <property type="entry name" value="Ribosomal_uL30_B"/>
    <property type="match status" value="1"/>
</dbReference>
<evidence type="ECO:0000256" key="3">
    <source>
        <dbReference type="ARBA" id="ARBA00023274"/>
    </source>
</evidence>
<dbReference type="PROSITE" id="PS00634">
    <property type="entry name" value="RIBOSOMAL_L30"/>
    <property type="match status" value="1"/>
</dbReference>
<dbReference type="Gene3D" id="3.30.1390.20">
    <property type="entry name" value="Ribosomal protein L30, ferredoxin-like fold domain"/>
    <property type="match status" value="1"/>
</dbReference>
<keyword evidence="3 5" id="KW-0687">Ribonucleoprotein</keyword>
<dbReference type="GO" id="GO:0006412">
    <property type="term" value="P:translation"/>
    <property type="evidence" value="ECO:0007669"/>
    <property type="project" value="InterPro"/>
</dbReference>